<keyword evidence="3" id="KW-1185">Reference proteome</keyword>
<dbReference type="InterPro" id="IPR010982">
    <property type="entry name" value="Lambda_DNA-bd_dom_sf"/>
</dbReference>
<name>A0ABV6DHI7_9BACL</name>
<dbReference type="EMBL" id="JBHLWN010000026">
    <property type="protein sequence ID" value="MFC0212120.1"/>
    <property type="molecule type" value="Genomic_DNA"/>
</dbReference>
<dbReference type="CDD" id="cd00093">
    <property type="entry name" value="HTH_XRE"/>
    <property type="match status" value="1"/>
</dbReference>
<accession>A0ABV6DHI7</accession>
<organism evidence="2 3">
    <name type="scientific">Paenibacillus chartarius</name>
    <dbReference type="NCBI Taxonomy" id="747481"/>
    <lineage>
        <taxon>Bacteria</taxon>
        <taxon>Bacillati</taxon>
        <taxon>Bacillota</taxon>
        <taxon>Bacilli</taxon>
        <taxon>Bacillales</taxon>
        <taxon>Paenibacillaceae</taxon>
        <taxon>Paenibacillus</taxon>
    </lineage>
</organism>
<proteinExistence type="predicted"/>
<comment type="caution">
    <text evidence="2">The sequence shown here is derived from an EMBL/GenBank/DDBJ whole genome shotgun (WGS) entry which is preliminary data.</text>
</comment>
<dbReference type="RefSeq" id="WP_377469210.1">
    <property type="nucleotide sequence ID" value="NZ_JBHLWN010000026.1"/>
</dbReference>
<sequence>MNKRAVMDSWSGEDKGQGDFALLLKHYRKLRNFTLKDLEAASGVSQSYIHRLESGKRTSPTLEKLLHLSKALRIPDSVLISTVIKTSAEDTNEEGKAMLSDVLIQNQYYVGGRAISMEAKQLLIQIVEYIADAEWSPRSKMRELYELSELIDQLKEAIK</sequence>
<evidence type="ECO:0000259" key="1">
    <source>
        <dbReference type="PROSITE" id="PS50943"/>
    </source>
</evidence>
<dbReference type="Gene3D" id="1.10.260.40">
    <property type="entry name" value="lambda repressor-like DNA-binding domains"/>
    <property type="match status" value="1"/>
</dbReference>
<gene>
    <name evidence="2" type="ORF">ACFFK0_06565</name>
</gene>
<dbReference type="SMART" id="SM00530">
    <property type="entry name" value="HTH_XRE"/>
    <property type="match status" value="1"/>
</dbReference>
<reference evidence="2 3" key="1">
    <citation type="submission" date="2024-09" db="EMBL/GenBank/DDBJ databases">
        <authorList>
            <person name="Sun Q."/>
            <person name="Mori K."/>
        </authorList>
    </citation>
    <scope>NUCLEOTIDE SEQUENCE [LARGE SCALE GENOMIC DNA]</scope>
    <source>
        <strain evidence="2 3">CCM 7759</strain>
    </source>
</reference>
<dbReference type="InterPro" id="IPR001387">
    <property type="entry name" value="Cro/C1-type_HTH"/>
</dbReference>
<feature type="domain" description="HTH cro/C1-type" evidence="1">
    <location>
        <begin position="24"/>
        <end position="79"/>
    </location>
</feature>
<dbReference type="Proteomes" id="UP001589776">
    <property type="component" value="Unassembled WGS sequence"/>
</dbReference>
<protein>
    <submittedName>
        <fullName evidence="2">Helix-turn-helix domain-containing protein</fullName>
    </submittedName>
</protein>
<dbReference type="Pfam" id="PF01381">
    <property type="entry name" value="HTH_3"/>
    <property type="match status" value="1"/>
</dbReference>
<evidence type="ECO:0000313" key="2">
    <source>
        <dbReference type="EMBL" id="MFC0212120.1"/>
    </source>
</evidence>
<dbReference type="PROSITE" id="PS50943">
    <property type="entry name" value="HTH_CROC1"/>
    <property type="match status" value="1"/>
</dbReference>
<evidence type="ECO:0000313" key="3">
    <source>
        <dbReference type="Proteomes" id="UP001589776"/>
    </source>
</evidence>
<dbReference type="SUPFAM" id="SSF47413">
    <property type="entry name" value="lambda repressor-like DNA-binding domains"/>
    <property type="match status" value="1"/>
</dbReference>